<dbReference type="EMBL" id="LANA01000001">
    <property type="protein sequence ID" value="NMN67183.1"/>
    <property type="molecule type" value="Genomic_DNA"/>
</dbReference>
<keyword evidence="1" id="KW-1133">Transmembrane helix</keyword>
<proteinExistence type="predicted"/>
<feature type="transmembrane region" description="Helical" evidence="1">
    <location>
        <begin position="301"/>
        <end position="320"/>
    </location>
</feature>
<evidence type="ECO:0000313" key="3">
    <source>
        <dbReference type="Proteomes" id="UP001166004"/>
    </source>
</evidence>
<gene>
    <name evidence="2" type="ORF">VP91_00003230</name>
</gene>
<organism evidence="2 3">
    <name type="scientific">Pelagibacter ubique</name>
    <dbReference type="NCBI Taxonomy" id="198252"/>
    <lineage>
        <taxon>Bacteria</taxon>
        <taxon>Pseudomonadati</taxon>
        <taxon>Pseudomonadota</taxon>
        <taxon>Alphaproteobacteria</taxon>
        <taxon>Candidatus Pelagibacterales</taxon>
        <taxon>Candidatus Pelagibacteraceae</taxon>
        <taxon>Candidatus Pelagibacter</taxon>
    </lineage>
</organism>
<feature type="transmembrane region" description="Helical" evidence="1">
    <location>
        <begin position="180"/>
        <end position="201"/>
    </location>
</feature>
<feature type="transmembrane region" description="Helical" evidence="1">
    <location>
        <begin position="147"/>
        <end position="168"/>
    </location>
</feature>
<dbReference type="Proteomes" id="UP001166004">
    <property type="component" value="Unassembled WGS sequence"/>
</dbReference>
<feature type="transmembrane region" description="Helical" evidence="1">
    <location>
        <begin position="12"/>
        <end position="30"/>
    </location>
</feature>
<name>A0ABX1SZB6_PELUQ</name>
<feature type="transmembrane region" description="Helical" evidence="1">
    <location>
        <begin position="213"/>
        <end position="234"/>
    </location>
</feature>
<evidence type="ECO:0008006" key="4">
    <source>
        <dbReference type="Google" id="ProtNLM"/>
    </source>
</evidence>
<feature type="transmembrane region" description="Helical" evidence="1">
    <location>
        <begin position="450"/>
        <end position="468"/>
    </location>
</feature>
<feature type="transmembrane region" description="Helical" evidence="1">
    <location>
        <begin position="359"/>
        <end position="378"/>
    </location>
</feature>
<feature type="transmembrane region" description="Helical" evidence="1">
    <location>
        <begin position="56"/>
        <end position="75"/>
    </location>
</feature>
<feature type="transmembrane region" description="Helical" evidence="1">
    <location>
        <begin position="102"/>
        <end position="119"/>
    </location>
</feature>
<sequence length="616" mass="72913">MMFKSLFNKISIIIPLIVSIILVSSLWKLIQFQYHNPTEIIGYYSIFQHSHWNDNIRYIIFITIPLATFFITLLLKKKLNFQEIKDSFILNKKIRNNDNISLFYLFLLLSLLIIFFLSAEFNTNKLDLFHEGQALMGGLNYELKNQLWSGSFLVTSLFVDVLSAKISWSFFDFQTIGSYRVYISFITQVSAFIIFIFLFYFCSRFHLNKNSKTLIFLFLSIFCFYLVKNYTLGYREIPIFIYLIFLMKILDTKKISILDTIVLGTLPLFAILWSLDRGIFLIASYLPLFILLAINDHLKKILSILFIIISTFIIFFFIIGSTEFNNFIINSINILTSSDLLNGIIHPTPFSNEQGSSRATKSLLIIILNGFITINIFFNKKINFDKNHKLFIILFYIFSLIYYKVGLTRSDGGHIKQGSSFNLILLIYFFSFYFFNFLEKKFFYNKIKNIYFVITYFLIFIIFTFKNIPNNFFNNIYEFNERLNKYIAESDYKYLQDEEIELINLLKILTKDEDCFQVFSYETAIQYFLKKKTCTKFFHIMNLGNKSNQLNFIDQLNITQPKYLLSGGTYQNIGNMKGHDNFELTPKDRFPYINQYIFHNYSIYNEIGAWKILIIK</sequence>
<protein>
    <recommendedName>
        <fullName evidence="4">Transmembrane protein</fullName>
    </recommendedName>
</protein>
<keyword evidence="1" id="KW-0472">Membrane</keyword>
<keyword evidence="3" id="KW-1185">Reference proteome</keyword>
<accession>A0ABX1SZB6</accession>
<feature type="transmembrane region" description="Helical" evidence="1">
    <location>
        <begin position="255"/>
        <end position="272"/>
    </location>
</feature>
<evidence type="ECO:0000313" key="2">
    <source>
        <dbReference type="EMBL" id="NMN67183.1"/>
    </source>
</evidence>
<reference evidence="2 3" key="1">
    <citation type="submission" date="2019-07" db="EMBL/GenBank/DDBJ databases">
        <title>SAR11 Genome Evolution.</title>
        <authorList>
            <person name="Giovannoni S."/>
        </authorList>
    </citation>
    <scope>NUCLEOTIDE SEQUENCE [LARGE SCALE GENOMIC DNA]</scope>
    <source>
        <strain evidence="2 3">HTCC9565</strain>
    </source>
</reference>
<feature type="transmembrane region" description="Helical" evidence="1">
    <location>
        <begin position="419"/>
        <end position="438"/>
    </location>
</feature>
<keyword evidence="1" id="KW-0812">Transmembrane</keyword>
<feature type="transmembrane region" description="Helical" evidence="1">
    <location>
        <begin position="390"/>
        <end position="407"/>
    </location>
</feature>
<evidence type="ECO:0000256" key="1">
    <source>
        <dbReference type="SAM" id="Phobius"/>
    </source>
</evidence>
<comment type="caution">
    <text evidence="2">The sequence shown here is derived from an EMBL/GenBank/DDBJ whole genome shotgun (WGS) entry which is preliminary data.</text>
</comment>
<dbReference type="RefSeq" id="WP_169035693.1">
    <property type="nucleotide sequence ID" value="NZ_LANA01000001.1"/>
</dbReference>
<feature type="transmembrane region" description="Helical" evidence="1">
    <location>
        <begin position="278"/>
        <end position="294"/>
    </location>
</feature>